<dbReference type="Gene3D" id="3.40.50.360">
    <property type="match status" value="1"/>
</dbReference>
<accession>A0A3S1CHR6</accession>
<protein>
    <submittedName>
        <fullName evidence="4">NAD(P)H dehydrogenase (Quinone)</fullName>
    </submittedName>
</protein>
<dbReference type="InterPro" id="IPR003680">
    <property type="entry name" value="Flavodoxin_fold"/>
</dbReference>
<proteinExistence type="inferred from homology"/>
<evidence type="ECO:0000256" key="2">
    <source>
        <dbReference type="ARBA" id="ARBA00023002"/>
    </source>
</evidence>
<evidence type="ECO:0000259" key="3">
    <source>
        <dbReference type="Pfam" id="PF02525"/>
    </source>
</evidence>
<dbReference type="Proteomes" id="UP000271624">
    <property type="component" value="Unassembled WGS sequence"/>
</dbReference>
<organism evidence="4 5">
    <name type="scientific">Dulcicalothrix desertica PCC 7102</name>
    <dbReference type="NCBI Taxonomy" id="232991"/>
    <lineage>
        <taxon>Bacteria</taxon>
        <taxon>Bacillati</taxon>
        <taxon>Cyanobacteriota</taxon>
        <taxon>Cyanophyceae</taxon>
        <taxon>Nostocales</taxon>
        <taxon>Calotrichaceae</taxon>
        <taxon>Dulcicalothrix</taxon>
    </lineage>
</organism>
<dbReference type="GO" id="GO:0005829">
    <property type="term" value="C:cytosol"/>
    <property type="evidence" value="ECO:0007669"/>
    <property type="project" value="TreeGrafter"/>
</dbReference>
<comment type="similarity">
    <text evidence="1">Belongs to the NAD(P)H dehydrogenase (quinone) family.</text>
</comment>
<dbReference type="RefSeq" id="WP_127083553.1">
    <property type="nucleotide sequence ID" value="NZ_RSCL01000013.1"/>
</dbReference>
<dbReference type="InterPro" id="IPR029039">
    <property type="entry name" value="Flavoprotein-like_sf"/>
</dbReference>
<reference evidence="4" key="2">
    <citation type="journal article" date="2019" name="Genome Biol. Evol.">
        <title>Day and night: Metabolic profiles and evolutionary relationships of six axenic non-marine cyanobacteria.</title>
        <authorList>
            <person name="Will S.E."/>
            <person name="Henke P."/>
            <person name="Boedeker C."/>
            <person name="Huang S."/>
            <person name="Brinkmann H."/>
            <person name="Rohde M."/>
            <person name="Jarek M."/>
            <person name="Friedl T."/>
            <person name="Seufert S."/>
            <person name="Schumacher M."/>
            <person name="Overmann J."/>
            <person name="Neumann-Schaal M."/>
            <person name="Petersen J."/>
        </authorList>
    </citation>
    <scope>NUCLEOTIDE SEQUENCE [LARGE SCALE GENOMIC DNA]</scope>
    <source>
        <strain evidence="4">PCC 7102</strain>
    </source>
</reference>
<reference evidence="4" key="1">
    <citation type="submission" date="2018-12" db="EMBL/GenBank/DDBJ databases">
        <authorList>
            <person name="Will S."/>
            <person name="Neumann-Schaal M."/>
            <person name="Henke P."/>
        </authorList>
    </citation>
    <scope>NUCLEOTIDE SEQUENCE</scope>
    <source>
        <strain evidence="4">PCC 7102</strain>
    </source>
</reference>
<dbReference type="PANTHER" id="PTHR10204">
    <property type="entry name" value="NAD P H OXIDOREDUCTASE-RELATED"/>
    <property type="match status" value="1"/>
</dbReference>
<keyword evidence="5" id="KW-1185">Reference proteome</keyword>
<dbReference type="EMBL" id="RSCL01000013">
    <property type="protein sequence ID" value="RUT03619.1"/>
    <property type="molecule type" value="Genomic_DNA"/>
</dbReference>
<sequence>MNVLIVFAHPESKSLNGSLKALAVSVLSQQGHTVQVSALYQMNWKAIADERDFQYLQGTERFSYVRESKQAFTDHTQSPDIEAEQAKLLWADAVIFQFPMWWFSMPAILKGWFERVYAYGLAYGVGQHEGTRWGDRYGEGKFMGRRAMLSITVGGRLPHYTERGVNGAMEDLLFPIQHGMLWYPGMDVLPPFVVYQADRLTPEQYDVVAHDYQQRLEHLFDKSPIPYRSQNGGHYDEQQVLKPEFGANQSGLRLHLLQSGEAADNRPVLISQHFYSGKRAGYENWNCWNG</sequence>
<dbReference type="PANTHER" id="PTHR10204:SF34">
    <property type="entry name" value="NAD(P)H DEHYDROGENASE [QUINONE] 1 ISOFORM 1"/>
    <property type="match status" value="1"/>
</dbReference>
<dbReference type="OrthoDB" id="9798454at2"/>
<evidence type="ECO:0000313" key="4">
    <source>
        <dbReference type="EMBL" id="RUT03619.1"/>
    </source>
</evidence>
<evidence type="ECO:0000313" key="5">
    <source>
        <dbReference type="Proteomes" id="UP000271624"/>
    </source>
</evidence>
<dbReference type="AlphaFoldDB" id="A0A3S1CHR6"/>
<feature type="domain" description="Flavodoxin-like fold" evidence="3">
    <location>
        <begin position="1"/>
        <end position="215"/>
    </location>
</feature>
<comment type="caution">
    <text evidence="4">The sequence shown here is derived from an EMBL/GenBank/DDBJ whole genome shotgun (WGS) entry which is preliminary data.</text>
</comment>
<dbReference type="Pfam" id="PF02525">
    <property type="entry name" value="Flavodoxin_2"/>
    <property type="match status" value="1"/>
</dbReference>
<dbReference type="GO" id="GO:0003955">
    <property type="term" value="F:NAD(P)H dehydrogenase (quinone) activity"/>
    <property type="evidence" value="ECO:0007669"/>
    <property type="project" value="TreeGrafter"/>
</dbReference>
<keyword evidence="2" id="KW-0560">Oxidoreductase</keyword>
<dbReference type="SUPFAM" id="SSF52218">
    <property type="entry name" value="Flavoproteins"/>
    <property type="match status" value="1"/>
</dbReference>
<name>A0A3S1CHR6_9CYAN</name>
<dbReference type="InterPro" id="IPR051545">
    <property type="entry name" value="NAD(P)H_dehydrogenase_qn"/>
</dbReference>
<gene>
    <name evidence="4" type="ORF">DSM106972_052580</name>
</gene>
<evidence type="ECO:0000256" key="1">
    <source>
        <dbReference type="ARBA" id="ARBA00006252"/>
    </source>
</evidence>